<name>A0AAD0SSS2_9BACT</name>
<dbReference type="GO" id="GO:0005886">
    <property type="term" value="C:plasma membrane"/>
    <property type="evidence" value="ECO:0007669"/>
    <property type="project" value="TreeGrafter"/>
</dbReference>
<accession>A0AAD0SSS2</accession>
<dbReference type="InterPro" id="IPR036890">
    <property type="entry name" value="HATPase_C_sf"/>
</dbReference>
<evidence type="ECO:0000313" key="4">
    <source>
        <dbReference type="Proteomes" id="UP000263040"/>
    </source>
</evidence>
<feature type="transmembrane region" description="Helical" evidence="1">
    <location>
        <begin position="265"/>
        <end position="285"/>
    </location>
</feature>
<keyword evidence="3" id="KW-0808">Transferase</keyword>
<reference evidence="3 4" key="1">
    <citation type="submission" date="2018-08" db="EMBL/GenBank/DDBJ databases">
        <title>Complete genome of the Arcobacter suis type strain LMG 26152.</title>
        <authorList>
            <person name="Miller W.G."/>
            <person name="Yee E."/>
            <person name="Bono J.L."/>
        </authorList>
    </citation>
    <scope>NUCLEOTIDE SEQUENCE [LARGE SCALE GENOMIC DNA]</scope>
    <source>
        <strain evidence="3 4">CECT 7833</strain>
    </source>
</reference>
<evidence type="ECO:0000259" key="2">
    <source>
        <dbReference type="PROSITE" id="PS50109"/>
    </source>
</evidence>
<evidence type="ECO:0000256" key="1">
    <source>
        <dbReference type="SAM" id="Phobius"/>
    </source>
</evidence>
<keyword evidence="1" id="KW-0812">Transmembrane</keyword>
<dbReference type="RefSeq" id="WP_118886978.1">
    <property type="nucleotide sequence ID" value="NZ_CP032100.1"/>
</dbReference>
<feature type="transmembrane region" description="Helical" evidence="1">
    <location>
        <begin position="359"/>
        <end position="378"/>
    </location>
</feature>
<feature type="transmembrane region" description="Helical" evidence="1">
    <location>
        <begin position="200"/>
        <end position="224"/>
    </location>
</feature>
<dbReference type="Gene3D" id="3.30.565.10">
    <property type="entry name" value="Histidine kinase-like ATPase, C-terminal domain"/>
    <property type="match status" value="1"/>
</dbReference>
<organism evidence="3 4">
    <name type="scientific">Arcobacter suis CECT 7833</name>
    <dbReference type="NCBI Taxonomy" id="663365"/>
    <lineage>
        <taxon>Bacteria</taxon>
        <taxon>Pseudomonadati</taxon>
        <taxon>Campylobacterota</taxon>
        <taxon>Epsilonproteobacteria</taxon>
        <taxon>Campylobacterales</taxon>
        <taxon>Arcobacteraceae</taxon>
        <taxon>Arcobacter</taxon>
    </lineage>
</organism>
<protein>
    <submittedName>
        <fullName evidence="3">7TMR-DISM-7TM/7TMR-DISMED2 domain-containing two-component system sensor histidine kinase</fullName>
    </submittedName>
</protein>
<dbReference type="Gene3D" id="1.10.287.130">
    <property type="match status" value="1"/>
</dbReference>
<proteinExistence type="predicted"/>
<dbReference type="Pfam" id="PF07696">
    <property type="entry name" value="7TMR-DISMED2"/>
    <property type="match status" value="1"/>
</dbReference>
<dbReference type="Pfam" id="PF07695">
    <property type="entry name" value="7TMR-DISM_7TM"/>
    <property type="match status" value="1"/>
</dbReference>
<dbReference type="InterPro" id="IPR052023">
    <property type="entry name" value="Histidine_kinase_KdpD"/>
</dbReference>
<dbReference type="InterPro" id="IPR011623">
    <property type="entry name" value="7TMR_DISM_rcpt_extracell_dom1"/>
</dbReference>
<evidence type="ECO:0000313" key="3">
    <source>
        <dbReference type="EMBL" id="AXX90380.1"/>
    </source>
</evidence>
<dbReference type="Proteomes" id="UP000263040">
    <property type="component" value="Chromosome"/>
</dbReference>
<dbReference type="Pfam" id="PF02518">
    <property type="entry name" value="HATPase_c"/>
    <property type="match status" value="1"/>
</dbReference>
<dbReference type="Gene3D" id="2.60.40.2380">
    <property type="match status" value="1"/>
</dbReference>
<keyword evidence="3" id="KW-0418">Kinase</keyword>
<feature type="transmembrane region" description="Helical" evidence="1">
    <location>
        <begin position="327"/>
        <end position="353"/>
    </location>
</feature>
<dbReference type="InterPro" id="IPR011622">
    <property type="entry name" value="7TMR_DISM_rcpt_extracell_dom2"/>
</dbReference>
<dbReference type="SUPFAM" id="SSF55874">
    <property type="entry name" value="ATPase domain of HSP90 chaperone/DNA topoisomerase II/histidine kinase"/>
    <property type="match status" value="1"/>
</dbReference>
<dbReference type="KEGG" id="asui:ASUIS_1917"/>
<dbReference type="InterPro" id="IPR003594">
    <property type="entry name" value="HATPase_dom"/>
</dbReference>
<feature type="transmembrane region" description="Helical" evidence="1">
    <location>
        <begin position="170"/>
        <end position="193"/>
    </location>
</feature>
<dbReference type="SUPFAM" id="SSF47384">
    <property type="entry name" value="Homodimeric domain of signal transducing histidine kinase"/>
    <property type="match status" value="1"/>
</dbReference>
<dbReference type="PROSITE" id="PS50109">
    <property type="entry name" value="HIS_KIN"/>
    <property type="match status" value="1"/>
</dbReference>
<dbReference type="GO" id="GO:0000155">
    <property type="term" value="F:phosphorelay sensor kinase activity"/>
    <property type="evidence" value="ECO:0007669"/>
    <property type="project" value="InterPro"/>
</dbReference>
<dbReference type="InterPro" id="IPR036097">
    <property type="entry name" value="HisK_dim/P_sf"/>
</dbReference>
<feature type="transmembrane region" description="Helical" evidence="1">
    <location>
        <begin position="230"/>
        <end position="253"/>
    </location>
</feature>
<gene>
    <name evidence="3" type="ORF">ASUIS_1917</name>
</gene>
<dbReference type="PANTHER" id="PTHR45569">
    <property type="entry name" value="SENSOR PROTEIN KDPD"/>
    <property type="match status" value="1"/>
</dbReference>
<dbReference type="EMBL" id="CP032100">
    <property type="protein sequence ID" value="AXX90380.1"/>
    <property type="molecule type" value="Genomic_DNA"/>
</dbReference>
<feature type="domain" description="Histidine kinase" evidence="2">
    <location>
        <begin position="409"/>
        <end position="621"/>
    </location>
</feature>
<feature type="transmembrane region" description="Helical" evidence="1">
    <location>
        <begin position="297"/>
        <end position="320"/>
    </location>
</feature>
<dbReference type="PANTHER" id="PTHR45569:SF1">
    <property type="entry name" value="SENSOR PROTEIN KDPD"/>
    <property type="match status" value="1"/>
</dbReference>
<dbReference type="InterPro" id="IPR005467">
    <property type="entry name" value="His_kinase_dom"/>
</dbReference>
<sequence length="621" mass="72779">MRIFLYIIFFISFTYSETLNISNIETNQSVDYISYITDENYTYQDIIDKKDIFSLEKKNLKNSNKTYWTKLIIKNDTNDFKELVIYNNLSGMNKIDVYIIKNNKLDKILLLGDLREQNLRELINRYSSFILKFEPNEEITIISKLDNYLVNNLNWEVSSIEKFTNEEFKIIFLFGIFGGMLILFLIFNVLQYFTYKKIEYLIICMITLSIFSYQYSFNGILYFLNLNLNLNFITAIAWDATTIGAFFISLFSITFFQLNNRYRNFFYSSLFFLLTSTSLFLFLIYTQFINHDLYKYYYLVLLNSMMVIIHSTILAFYMYLKREQGSLYYLLGNAILFIVVIINSLAIMGIINYHEELKYLAPLSYIIDIISMLISITIKNNFEQNELKKAKILLLEQSKFSSLGQAIGHISHQWKSPLTKLGTLITLLETVLEHNIKELNTTFRNKLPLIKNSIEIMKKSIDEFSNYYSNKKEMEIFSPIPCIENVLEILSSKIILKKVNIHLDIPSNLKIKSFEHIWSNIFLVLVDNSLDVFSEIDDRNKEIFISFKKCSDRVVISYVDNAGGIKIKPIESVFDYFVSEKENGKSSGFGLAVVKMLINDRLNGKIDIENFKQGIKFTIVI</sequence>
<keyword evidence="1" id="KW-0472">Membrane</keyword>
<dbReference type="AlphaFoldDB" id="A0AAD0SSS2"/>
<keyword evidence="4" id="KW-1185">Reference proteome</keyword>
<keyword evidence="1" id="KW-1133">Transmembrane helix</keyword>